<dbReference type="PANTHER" id="PTHR34975:SF2">
    <property type="entry name" value="SPORE GERMINATION PROTEIN A2"/>
    <property type="match status" value="1"/>
</dbReference>
<feature type="transmembrane region" description="Helical" evidence="8">
    <location>
        <begin position="75"/>
        <end position="101"/>
    </location>
</feature>
<feature type="transmembrane region" description="Helical" evidence="8">
    <location>
        <begin position="133"/>
        <end position="159"/>
    </location>
</feature>
<comment type="subcellular location">
    <subcellularLocation>
        <location evidence="1">Membrane</location>
        <topology evidence="1">Multi-pass membrane protein</topology>
    </subcellularLocation>
</comment>
<keyword evidence="4" id="KW-0309">Germination</keyword>
<feature type="transmembrane region" description="Helical" evidence="8">
    <location>
        <begin position="297"/>
        <end position="318"/>
    </location>
</feature>
<evidence type="ECO:0000256" key="6">
    <source>
        <dbReference type="ARBA" id="ARBA00022989"/>
    </source>
</evidence>
<feature type="transmembrane region" description="Helical" evidence="8">
    <location>
        <begin position="179"/>
        <end position="199"/>
    </location>
</feature>
<feature type="transmembrane region" description="Helical" evidence="8">
    <location>
        <begin position="107"/>
        <end position="126"/>
    </location>
</feature>
<dbReference type="RefSeq" id="WP_216470126.1">
    <property type="nucleotide sequence ID" value="NZ_JAHLQI010000003.1"/>
</dbReference>
<accession>A0ABS6ERZ9</accession>
<dbReference type="Proteomes" id="UP000783588">
    <property type="component" value="Unassembled WGS sequence"/>
</dbReference>
<comment type="similarity">
    <text evidence="2">Belongs to the amino acid-polyamine-organocation (APC) superfamily. Spore germination protein (SGP) (TC 2.A.3.9) family.</text>
</comment>
<evidence type="ECO:0000313" key="9">
    <source>
        <dbReference type="EMBL" id="MBU5490471.1"/>
    </source>
</evidence>
<keyword evidence="7 8" id="KW-0472">Membrane</keyword>
<evidence type="ECO:0000313" key="10">
    <source>
        <dbReference type="Proteomes" id="UP000783588"/>
    </source>
</evidence>
<evidence type="ECO:0000256" key="2">
    <source>
        <dbReference type="ARBA" id="ARBA00007998"/>
    </source>
</evidence>
<keyword evidence="10" id="KW-1185">Reference proteome</keyword>
<reference evidence="9 10" key="1">
    <citation type="submission" date="2021-06" db="EMBL/GenBank/DDBJ databases">
        <authorList>
            <person name="Sun Q."/>
            <person name="Li D."/>
        </authorList>
    </citation>
    <scope>NUCLEOTIDE SEQUENCE [LARGE SCALE GENOMIC DNA]</scope>
    <source>
        <strain evidence="9 10">MSJd-7</strain>
    </source>
</reference>
<evidence type="ECO:0000256" key="3">
    <source>
        <dbReference type="ARBA" id="ARBA00022448"/>
    </source>
</evidence>
<sequence length="350" mass="37181">MNPISSRQVTGVLLVVLSGWSLTMTAQDGRDGWIVLLLAGLCSLPVAALCCLASERMPQGDWFQLPRAAFGAVGGTLYMWTLAALAFWSLCMTVLSGVIFLRTVSGGIWPVWLLTAALLVCAAASAQHGVRQLALWAQPMVWLVVLALLLSLVLSWKQLDFYELRPILSGGVKDLPKRVYLLLSVPFGEVFYAAAVLGGQGTRIRNGLLRACVLAGVLLSVLYLRNICLLGAEGARGVLYPSYTAASVLSFGEAFQRGEVLISGSLLVCTVARAALILSFFAGCVRAGSTCQKSHGVWLGAILTSAICILCAGSNQAFGMAQELYQILFLPVVVLAAGALFAKVHTKSSL</sequence>
<feature type="transmembrane region" description="Helical" evidence="8">
    <location>
        <begin position="211"/>
        <end position="232"/>
    </location>
</feature>
<evidence type="ECO:0000256" key="5">
    <source>
        <dbReference type="ARBA" id="ARBA00022692"/>
    </source>
</evidence>
<comment type="caution">
    <text evidence="9">The sequence shown here is derived from an EMBL/GenBank/DDBJ whole genome shotgun (WGS) entry which is preliminary data.</text>
</comment>
<evidence type="ECO:0000256" key="7">
    <source>
        <dbReference type="ARBA" id="ARBA00023136"/>
    </source>
</evidence>
<gene>
    <name evidence="9" type="ORF">KQI75_07540</name>
</gene>
<protein>
    <submittedName>
        <fullName evidence="9">GerAB/ArcD/ProY family transporter</fullName>
    </submittedName>
</protein>
<evidence type="ECO:0000256" key="8">
    <source>
        <dbReference type="SAM" id="Phobius"/>
    </source>
</evidence>
<keyword evidence="5 8" id="KW-0812">Transmembrane</keyword>
<feature type="transmembrane region" description="Helical" evidence="8">
    <location>
        <begin position="324"/>
        <end position="342"/>
    </location>
</feature>
<dbReference type="Pfam" id="PF03845">
    <property type="entry name" value="Spore_permease"/>
    <property type="match status" value="1"/>
</dbReference>
<feature type="transmembrane region" description="Helical" evidence="8">
    <location>
        <begin position="35"/>
        <end position="54"/>
    </location>
</feature>
<keyword evidence="3" id="KW-0813">Transport</keyword>
<evidence type="ECO:0000256" key="1">
    <source>
        <dbReference type="ARBA" id="ARBA00004141"/>
    </source>
</evidence>
<dbReference type="PANTHER" id="PTHR34975">
    <property type="entry name" value="SPORE GERMINATION PROTEIN A2"/>
    <property type="match status" value="1"/>
</dbReference>
<keyword evidence="6 8" id="KW-1133">Transmembrane helix</keyword>
<evidence type="ECO:0000256" key="4">
    <source>
        <dbReference type="ARBA" id="ARBA00022544"/>
    </source>
</evidence>
<name>A0ABS6ERZ9_9FIRM</name>
<organism evidence="9 10">
    <name type="scientific">Butyricicoccus intestinisimiae</name>
    <dbReference type="NCBI Taxonomy" id="2841509"/>
    <lineage>
        <taxon>Bacteria</taxon>
        <taxon>Bacillati</taxon>
        <taxon>Bacillota</taxon>
        <taxon>Clostridia</taxon>
        <taxon>Eubacteriales</taxon>
        <taxon>Butyricicoccaceae</taxon>
        <taxon>Butyricicoccus</taxon>
    </lineage>
</organism>
<feature type="transmembrane region" description="Helical" evidence="8">
    <location>
        <begin position="260"/>
        <end position="285"/>
    </location>
</feature>
<dbReference type="InterPro" id="IPR004761">
    <property type="entry name" value="Spore_GerAB"/>
</dbReference>
<dbReference type="EMBL" id="JAHLQI010000003">
    <property type="protein sequence ID" value="MBU5490471.1"/>
    <property type="molecule type" value="Genomic_DNA"/>
</dbReference>
<proteinExistence type="inferred from homology"/>